<reference evidence="3 4" key="1">
    <citation type="submission" date="2023-07" db="EMBL/GenBank/DDBJ databases">
        <title>Sorghum-associated microbial communities from plants grown in Nebraska, USA.</title>
        <authorList>
            <person name="Schachtman D."/>
        </authorList>
    </citation>
    <scope>NUCLEOTIDE SEQUENCE [LARGE SCALE GENOMIC DNA]</scope>
    <source>
        <strain evidence="3 4">CC482</strain>
    </source>
</reference>
<dbReference type="EMBL" id="JAUSSU010000007">
    <property type="protein sequence ID" value="MDQ0114137.1"/>
    <property type="molecule type" value="Genomic_DNA"/>
</dbReference>
<dbReference type="InterPro" id="IPR050266">
    <property type="entry name" value="AB_hydrolase_sf"/>
</dbReference>
<accession>A0ABT9U3C0</accession>
<dbReference type="Proteomes" id="UP001229346">
    <property type="component" value="Unassembled WGS sequence"/>
</dbReference>
<evidence type="ECO:0000313" key="4">
    <source>
        <dbReference type="Proteomes" id="UP001229346"/>
    </source>
</evidence>
<dbReference type="PANTHER" id="PTHR43798:SF31">
    <property type="entry name" value="AB HYDROLASE SUPERFAMILY PROTEIN YCLE"/>
    <property type="match status" value="1"/>
</dbReference>
<dbReference type="Gene3D" id="3.40.50.1820">
    <property type="entry name" value="alpha/beta hydrolase"/>
    <property type="match status" value="1"/>
</dbReference>
<comment type="caution">
    <text evidence="3">The sequence shown here is derived from an EMBL/GenBank/DDBJ whole genome shotgun (WGS) entry which is preliminary data.</text>
</comment>
<dbReference type="Pfam" id="PF00561">
    <property type="entry name" value="Abhydrolase_1"/>
    <property type="match status" value="1"/>
</dbReference>
<evidence type="ECO:0000313" key="3">
    <source>
        <dbReference type="EMBL" id="MDQ0114137.1"/>
    </source>
</evidence>
<dbReference type="InterPro" id="IPR000073">
    <property type="entry name" value="AB_hydrolase_1"/>
</dbReference>
<proteinExistence type="predicted"/>
<evidence type="ECO:0000259" key="2">
    <source>
        <dbReference type="Pfam" id="PF00561"/>
    </source>
</evidence>
<protein>
    <submittedName>
        <fullName evidence="3">Pimeloyl-ACP methyl ester carboxylesterase</fullName>
    </submittedName>
</protein>
<gene>
    <name evidence="3" type="ORF">J2T15_003592</name>
</gene>
<dbReference type="InterPro" id="IPR029058">
    <property type="entry name" value="AB_hydrolase_fold"/>
</dbReference>
<keyword evidence="4" id="KW-1185">Reference proteome</keyword>
<name>A0ABT9U3C0_PAEHA</name>
<evidence type="ECO:0000256" key="1">
    <source>
        <dbReference type="ARBA" id="ARBA00022801"/>
    </source>
</evidence>
<dbReference type="PANTHER" id="PTHR43798">
    <property type="entry name" value="MONOACYLGLYCEROL LIPASE"/>
    <property type="match status" value="1"/>
</dbReference>
<organism evidence="3 4">
    <name type="scientific">Paenibacillus harenae</name>
    <dbReference type="NCBI Taxonomy" id="306543"/>
    <lineage>
        <taxon>Bacteria</taxon>
        <taxon>Bacillati</taxon>
        <taxon>Bacillota</taxon>
        <taxon>Bacilli</taxon>
        <taxon>Bacillales</taxon>
        <taxon>Paenibacillaceae</taxon>
        <taxon>Paenibacillus</taxon>
    </lineage>
</organism>
<dbReference type="PRINTS" id="PR00111">
    <property type="entry name" value="ABHYDROLASE"/>
</dbReference>
<dbReference type="RefSeq" id="WP_307205456.1">
    <property type="nucleotide sequence ID" value="NZ_JAUSSU010000007.1"/>
</dbReference>
<dbReference type="SUPFAM" id="SSF53474">
    <property type="entry name" value="alpha/beta-Hydrolases"/>
    <property type="match status" value="1"/>
</dbReference>
<sequence length="270" mass="30635">MFRSRILNYNQARIAYYMSDEHNTDKDTLLLLHAAFADHELFEPQWQAFAADYHLIAIDMPGHGISSTQGSDVTLKDMPEIINLLLTQLRIDKPIHILGVSLGSLVAQAYADRHPEQVRSVIAIGGYSIHKANEQVLKAQRKEGLRWILYVLLSMNRFRAYVTKVSCFSEQGRELFRRGMDKFDRRSFAAMAGMNALFVKRDNPMPYPLLLLSGTHDRQLAKEAAARWHSCEPKSNLILLPNAGHCANVDAPDEFNVLLAQFLSAQRANR</sequence>
<feature type="domain" description="AB hydrolase-1" evidence="2">
    <location>
        <begin position="28"/>
        <end position="251"/>
    </location>
</feature>
<keyword evidence="1" id="KW-0378">Hydrolase</keyword>